<dbReference type="AlphaFoldDB" id="A0A6A6N5Y0"/>
<evidence type="ECO:0008006" key="3">
    <source>
        <dbReference type="Google" id="ProtNLM"/>
    </source>
</evidence>
<organism evidence="1 2">
    <name type="scientific">Hevea brasiliensis</name>
    <name type="common">Para rubber tree</name>
    <name type="synonym">Siphonia brasiliensis</name>
    <dbReference type="NCBI Taxonomy" id="3981"/>
    <lineage>
        <taxon>Eukaryota</taxon>
        <taxon>Viridiplantae</taxon>
        <taxon>Streptophyta</taxon>
        <taxon>Embryophyta</taxon>
        <taxon>Tracheophyta</taxon>
        <taxon>Spermatophyta</taxon>
        <taxon>Magnoliopsida</taxon>
        <taxon>eudicotyledons</taxon>
        <taxon>Gunneridae</taxon>
        <taxon>Pentapetalae</taxon>
        <taxon>rosids</taxon>
        <taxon>fabids</taxon>
        <taxon>Malpighiales</taxon>
        <taxon>Euphorbiaceae</taxon>
        <taxon>Crotonoideae</taxon>
        <taxon>Micrandreae</taxon>
        <taxon>Hevea</taxon>
    </lineage>
</organism>
<protein>
    <recommendedName>
        <fullName evidence="3">Reverse transcriptase zinc-binding domain-containing protein</fullName>
    </recommendedName>
</protein>
<evidence type="ECO:0000313" key="1">
    <source>
        <dbReference type="EMBL" id="KAF2321070.1"/>
    </source>
</evidence>
<dbReference type="EMBL" id="JAAGAX010000003">
    <property type="protein sequence ID" value="KAF2321070.1"/>
    <property type="molecule type" value="Genomic_DNA"/>
</dbReference>
<evidence type="ECO:0000313" key="2">
    <source>
        <dbReference type="Proteomes" id="UP000467840"/>
    </source>
</evidence>
<accession>A0A6A6N5Y0</accession>
<comment type="caution">
    <text evidence="1">The sequence shown here is derived from an EMBL/GenBank/DDBJ whole genome shotgun (WGS) entry which is preliminary data.</text>
</comment>
<gene>
    <name evidence="1" type="ORF">GH714_033507</name>
</gene>
<name>A0A6A6N5Y0_HEVBR</name>
<dbReference type="Proteomes" id="UP000467840">
    <property type="component" value="Chromosome 10"/>
</dbReference>
<keyword evidence="2" id="KW-1185">Reference proteome</keyword>
<sequence>MSALPLLKLGCGWCVGDGSSISIWHNPWLPSFDNPRITSEAAVGGEDWLVNRLIKDDGLTWEVLQLLELHNVQLACMLLRVLWRNRNDALWQGKRAVAPQLLHMASSFLQLCQAAQASPNNHVPLQQDGELQHDVVKWHKPLSS</sequence>
<reference evidence="1 2" key="1">
    <citation type="journal article" date="2020" name="Mol. Plant">
        <title>The Chromosome-Based Rubber Tree Genome Provides New Insights into Spurge Genome Evolution and Rubber Biosynthesis.</title>
        <authorList>
            <person name="Liu J."/>
            <person name="Shi C."/>
            <person name="Shi C.C."/>
            <person name="Li W."/>
            <person name="Zhang Q.J."/>
            <person name="Zhang Y."/>
            <person name="Li K."/>
            <person name="Lu H.F."/>
            <person name="Shi C."/>
            <person name="Zhu S.T."/>
            <person name="Xiao Z.Y."/>
            <person name="Nan H."/>
            <person name="Yue Y."/>
            <person name="Zhu X.G."/>
            <person name="Wu Y."/>
            <person name="Hong X.N."/>
            <person name="Fan G.Y."/>
            <person name="Tong Y."/>
            <person name="Zhang D."/>
            <person name="Mao C.L."/>
            <person name="Liu Y.L."/>
            <person name="Hao S.J."/>
            <person name="Liu W.Q."/>
            <person name="Lv M.Q."/>
            <person name="Zhang H.B."/>
            <person name="Liu Y."/>
            <person name="Hu-Tang G.R."/>
            <person name="Wang J.P."/>
            <person name="Wang J.H."/>
            <person name="Sun Y.H."/>
            <person name="Ni S.B."/>
            <person name="Chen W.B."/>
            <person name="Zhang X.C."/>
            <person name="Jiao Y.N."/>
            <person name="Eichler E.E."/>
            <person name="Li G.H."/>
            <person name="Liu X."/>
            <person name="Gao L.Z."/>
        </authorList>
    </citation>
    <scope>NUCLEOTIDE SEQUENCE [LARGE SCALE GENOMIC DNA]</scope>
    <source>
        <strain evidence="2">cv. GT1</strain>
        <tissue evidence="1">Leaf</tissue>
    </source>
</reference>
<proteinExistence type="predicted"/>